<dbReference type="Gene3D" id="3.40.50.720">
    <property type="entry name" value="NAD(P)-binding Rossmann-like Domain"/>
    <property type="match status" value="1"/>
</dbReference>
<proteinExistence type="inferred from homology"/>
<dbReference type="InterPro" id="IPR002347">
    <property type="entry name" value="SDR_fam"/>
</dbReference>
<keyword evidence="4" id="KW-1185">Reference proteome</keyword>
<accession>A0A4Q7U0Z5</accession>
<evidence type="ECO:0000256" key="2">
    <source>
        <dbReference type="ARBA" id="ARBA00023002"/>
    </source>
</evidence>
<evidence type="ECO:0000313" key="4">
    <source>
        <dbReference type="Proteomes" id="UP000291832"/>
    </source>
</evidence>
<keyword evidence="2" id="KW-0560">Oxidoreductase</keyword>
<dbReference type="CDD" id="cd05233">
    <property type="entry name" value="SDR_c"/>
    <property type="match status" value="1"/>
</dbReference>
<dbReference type="AlphaFoldDB" id="A0A4Q7U0Z5"/>
<organism evidence="3 4">
    <name type="scientific">Leucobacter luti</name>
    <dbReference type="NCBI Taxonomy" id="340320"/>
    <lineage>
        <taxon>Bacteria</taxon>
        <taxon>Bacillati</taxon>
        <taxon>Actinomycetota</taxon>
        <taxon>Actinomycetes</taxon>
        <taxon>Micrococcales</taxon>
        <taxon>Microbacteriaceae</taxon>
        <taxon>Leucobacter</taxon>
    </lineage>
</organism>
<dbReference type="OrthoDB" id="286404at2"/>
<dbReference type="PRINTS" id="PR00081">
    <property type="entry name" value="GDHRDH"/>
</dbReference>
<dbReference type="Pfam" id="PF13561">
    <property type="entry name" value="adh_short_C2"/>
    <property type="match status" value="1"/>
</dbReference>
<dbReference type="SUPFAM" id="SSF51735">
    <property type="entry name" value="NAD(P)-binding Rossmann-fold domains"/>
    <property type="match status" value="1"/>
</dbReference>
<dbReference type="InterPro" id="IPR020904">
    <property type="entry name" value="Sc_DH/Rdtase_CS"/>
</dbReference>
<dbReference type="Proteomes" id="UP000291832">
    <property type="component" value="Unassembled WGS sequence"/>
</dbReference>
<dbReference type="PANTHER" id="PTHR43477">
    <property type="entry name" value="DIHYDROANTICAPSIN 7-DEHYDROGENASE"/>
    <property type="match status" value="1"/>
</dbReference>
<comment type="similarity">
    <text evidence="1">Belongs to the short-chain dehydrogenases/reductases (SDR) family.</text>
</comment>
<dbReference type="PRINTS" id="PR00080">
    <property type="entry name" value="SDRFAMILY"/>
</dbReference>
<dbReference type="EMBL" id="SHKI01000003">
    <property type="protein sequence ID" value="RZT67081.1"/>
    <property type="molecule type" value="Genomic_DNA"/>
</dbReference>
<dbReference type="PROSITE" id="PS00061">
    <property type="entry name" value="ADH_SHORT"/>
    <property type="match status" value="1"/>
</dbReference>
<gene>
    <name evidence="3" type="ORF">EV139_1213</name>
</gene>
<dbReference type="GO" id="GO:0016491">
    <property type="term" value="F:oxidoreductase activity"/>
    <property type="evidence" value="ECO:0007669"/>
    <property type="project" value="UniProtKB-KW"/>
</dbReference>
<dbReference type="FunFam" id="3.40.50.720:FF:000084">
    <property type="entry name" value="Short-chain dehydrogenase reductase"/>
    <property type="match status" value="1"/>
</dbReference>
<dbReference type="InterPro" id="IPR051122">
    <property type="entry name" value="SDR_DHRS6-like"/>
</dbReference>
<dbReference type="PANTHER" id="PTHR43477:SF1">
    <property type="entry name" value="DIHYDROANTICAPSIN 7-DEHYDROGENASE"/>
    <property type="match status" value="1"/>
</dbReference>
<evidence type="ECO:0000313" key="3">
    <source>
        <dbReference type="EMBL" id="RZT67081.1"/>
    </source>
</evidence>
<name>A0A4Q7U0Z5_9MICO</name>
<dbReference type="InterPro" id="IPR036291">
    <property type="entry name" value="NAD(P)-bd_dom_sf"/>
</dbReference>
<sequence length="261" mass="26453">MARFSGKVAIVTGGVSGIGAAITRRLVDEGARVFLADINAAAVTAMSAELGAAVDGRATDITNEADMTALFEAATAAFGGIDIVFNVAGGSRPGAIVDMDLAAWDWNTRLNLYGAFLGTKLGAQHFLAAQKPGSIVNIASLNSQVPMHGGAGYSTAKAGVVMLTRNAALELAGAGIRVNAVSPGLVSTPLTGGLTQLPGVLDAYLERIPAGRPAEPEEIAGVALFLGSDDASYVNGENILVDGAWNTTGYPDLRAALAGLQ</sequence>
<comment type="caution">
    <text evidence="3">The sequence shown here is derived from an EMBL/GenBank/DDBJ whole genome shotgun (WGS) entry which is preliminary data.</text>
</comment>
<protein>
    <submittedName>
        <fullName evidence="3">NAD(P)-dependent dehydrogenase (Short-subunit alcohol dehydrogenase family)</fullName>
    </submittedName>
</protein>
<dbReference type="RefSeq" id="WP_130453395.1">
    <property type="nucleotide sequence ID" value="NZ_QYAG01000001.1"/>
</dbReference>
<reference evidence="3 4" key="1">
    <citation type="journal article" date="2015" name="Stand. Genomic Sci.">
        <title>Genomic Encyclopedia of Bacterial and Archaeal Type Strains, Phase III: the genomes of soil and plant-associated and newly described type strains.</title>
        <authorList>
            <person name="Whitman W.B."/>
            <person name="Woyke T."/>
            <person name="Klenk H.P."/>
            <person name="Zhou Y."/>
            <person name="Lilburn T.G."/>
            <person name="Beck B.J."/>
            <person name="De Vos P."/>
            <person name="Vandamme P."/>
            <person name="Eisen J.A."/>
            <person name="Garrity G."/>
            <person name="Hugenholtz P."/>
            <person name="Kyrpides N.C."/>
        </authorList>
    </citation>
    <scope>NUCLEOTIDE SEQUENCE [LARGE SCALE GENOMIC DNA]</scope>
    <source>
        <strain evidence="3 4">RF6</strain>
    </source>
</reference>
<evidence type="ECO:0000256" key="1">
    <source>
        <dbReference type="ARBA" id="ARBA00006484"/>
    </source>
</evidence>